<dbReference type="VEuPathDB" id="VectorBase:LDEU005050"/>
<feature type="domain" description="Tudor" evidence="2">
    <location>
        <begin position="69"/>
        <end position="131"/>
    </location>
</feature>
<dbReference type="AlphaFoldDB" id="A0A443SHI5"/>
<protein>
    <submittedName>
        <fullName evidence="3">RING finger protein 17-like protein</fullName>
    </submittedName>
</protein>
<reference evidence="3 4" key="1">
    <citation type="journal article" date="2018" name="Gigascience">
        <title>Genomes of trombidid mites reveal novel predicted allergens and laterally-transferred genes associated with secondary metabolism.</title>
        <authorList>
            <person name="Dong X."/>
            <person name="Chaisiri K."/>
            <person name="Xia D."/>
            <person name="Armstrong S.D."/>
            <person name="Fang Y."/>
            <person name="Donnelly M.J."/>
            <person name="Kadowaki T."/>
            <person name="McGarry J.W."/>
            <person name="Darby A.C."/>
            <person name="Makepeace B.L."/>
        </authorList>
    </citation>
    <scope>NUCLEOTIDE SEQUENCE [LARGE SCALE GENOMIC DNA]</scope>
    <source>
        <strain evidence="3">UoL-UT</strain>
    </source>
</reference>
<dbReference type="SUPFAM" id="SSF63748">
    <property type="entry name" value="Tudor/PWWP/MBT"/>
    <property type="match status" value="2"/>
</dbReference>
<dbReference type="PANTHER" id="PTHR16442">
    <property type="entry name" value="RING FINGER PROTEIN 17"/>
    <property type="match status" value="1"/>
</dbReference>
<dbReference type="Gene3D" id="2.40.50.90">
    <property type="match status" value="1"/>
</dbReference>
<name>A0A443SHI5_9ACAR</name>
<dbReference type="InterPro" id="IPR002999">
    <property type="entry name" value="Tudor"/>
</dbReference>
<evidence type="ECO:0000256" key="1">
    <source>
        <dbReference type="SAM" id="MobiDB-lite"/>
    </source>
</evidence>
<accession>A0A443SHI5</accession>
<feature type="region of interest" description="Disordered" evidence="1">
    <location>
        <begin position="260"/>
        <end position="294"/>
    </location>
</feature>
<dbReference type="Gene3D" id="2.30.30.140">
    <property type="match status" value="2"/>
</dbReference>
<dbReference type="CDD" id="cd20379">
    <property type="entry name" value="Tudor_dTUD-like"/>
    <property type="match status" value="1"/>
</dbReference>
<organism evidence="3 4">
    <name type="scientific">Leptotrombidium deliense</name>
    <dbReference type="NCBI Taxonomy" id="299467"/>
    <lineage>
        <taxon>Eukaryota</taxon>
        <taxon>Metazoa</taxon>
        <taxon>Ecdysozoa</taxon>
        <taxon>Arthropoda</taxon>
        <taxon>Chelicerata</taxon>
        <taxon>Arachnida</taxon>
        <taxon>Acari</taxon>
        <taxon>Acariformes</taxon>
        <taxon>Trombidiformes</taxon>
        <taxon>Prostigmata</taxon>
        <taxon>Anystina</taxon>
        <taxon>Parasitengona</taxon>
        <taxon>Trombiculoidea</taxon>
        <taxon>Trombiculidae</taxon>
        <taxon>Leptotrombidium</taxon>
    </lineage>
</organism>
<dbReference type="InterPro" id="IPR035437">
    <property type="entry name" value="SNase_OB-fold_sf"/>
</dbReference>
<dbReference type="GO" id="GO:0005737">
    <property type="term" value="C:cytoplasm"/>
    <property type="evidence" value="ECO:0007669"/>
    <property type="project" value="UniProtKB-ARBA"/>
</dbReference>
<gene>
    <name evidence="3" type="ORF">B4U80_12909</name>
</gene>
<keyword evidence="4" id="KW-1185">Reference proteome</keyword>
<dbReference type="FunFam" id="2.30.30.140:FF:000018">
    <property type="entry name" value="Serine/threonine-protein kinase 31"/>
    <property type="match status" value="1"/>
</dbReference>
<feature type="compositionally biased region" description="Polar residues" evidence="1">
    <location>
        <begin position="260"/>
        <end position="269"/>
    </location>
</feature>
<comment type="caution">
    <text evidence="3">The sequence shown here is derived from an EMBL/GenBank/DDBJ whole genome shotgun (WGS) entry which is preliminary data.</text>
</comment>
<evidence type="ECO:0000313" key="4">
    <source>
        <dbReference type="Proteomes" id="UP000288716"/>
    </source>
</evidence>
<sequence length="574" mass="65216">METELQPMSYFSPLWPVKQIFKAVITEVDSNLNVYFRVIPESGYMIDPFSRVTQAIEASSITAVPFRKKIEVGDPCTAKSETTGDWQRAEIEKIDFRNMKQYFVVRFIDSGVTETLTAESLSPQVIAPKIPKLALCGNVYRFSPDGEQKKSLLTVFKECLLEQEVEIRWQNFLSQVIPMQVTIMLEDYMIFKPIQTTVENGSEALANATHIENVVNQSHSRPNGNQVTANVISTNNNTAQSTNPVAFSYSSNNGEASLTNENFSNSGSIGSDEVDKRSEYQGARPKQRPFKRQSVKKWETKLKELGIDTSKKGACEATSPRINENVNMQITNQELQKMQLNAKALEIMTAINKSPFQKQYPNISAGVFYPIIVSEYVDENYCFVQMMPIEYATNEEEVDINLRHTVFLSLIDQMRREANSFNTVFKPQPGSPVCAQFDDDEWYRAVVLNNSENGQKSKVVYVDYGNVAEVRNNQLRELPYSYINPLPAHAFLVKLNNIRPFNNESWKSKHSELLRNTLADIQTPLIAVFSTAGFPLEADIFDESELCLRSPRNHPLKKLIECGEFEFVDQPFVL</sequence>
<dbReference type="Proteomes" id="UP000288716">
    <property type="component" value="Unassembled WGS sequence"/>
</dbReference>
<dbReference type="PROSITE" id="PS50304">
    <property type="entry name" value="TUDOR"/>
    <property type="match status" value="2"/>
</dbReference>
<dbReference type="STRING" id="299467.A0A443SHI5"/>
<dbReference type="PANTHER" id="PTHR16442:SF1">
    <property type="entry name" value="RING FINGER PROTEIN 17"/>
    <property type="match status" value="1"/>
</dbReference>
<feature type="compositionally biased region" description="Basic residues" evidence="1">
    <location>
        <begin position="285"/>
        <end position="294"/>
    </location>
</feature>
<proteinExistence type="predicted"/>
<dbReference type="OrthoDB" id="6502730at2759"/>
<evidence type="ECO:0000259" key="2">
    <source>
        <dbReference type="PROSITE" id="PS50304"/>
    </source>
</evidence>
<dbReference type="EMBL" id="NCKV01002332">
    <property type="protein sequence ID" value="RWS26991.1"/>
    <property type="molecule type" value="Genomic_DNA"/>
</dbReference>
<dbReference type="SMART" id="SM00333">
    <property type="entry name" value="TUDOR"/>
    <property type="match status" value="2"/>
</dbReference>
<dbReference type="Pfam" id="PF00567">
    <property type="entry name" value="TUDOR"/>
    <property type="match status" value="2"/>
</dbReference>
<feature type="domain" description="Tudor" evidence="2">
    <location>
        <begin position="427"/>
        <end position="485"/>
    </location>
</feature>
<evidence type="ECO:0000313" key="3">
    <source>
        <dbReference type="EMBL" id="RWS26991.1"/>
    </source>
</evidence>